<feature type="compositionally biased region" description="Polar residues" evidence="1">
    <location>
        <begin position="64"/>
        <end position="79"/>
    </location>
</feature>
<organism evidence="2 3">
    <name type="scientific">Streblomastix strix</name>
    <dbReference type="NCBI Taxonomy" id="222440"/>
    <lineage>
        <taxon>Eukaryota</taxon>
        <taxon>Metamonada</taxon>
        <taxon>Preaxostyla</taxon>
        <taxon>Oxymonadida</taxon>
        <taxon>Streblomastigidae</taxon>
        <taxon>Streblomastix</taxon>
    </lineage>
</organism>
<protein>
    <submittedName>
        <fullName evidence="2">Uncharacterized protein</fullName>
    </submittedName>
</protein>
<sequence>MAWFDGEDPPFKAKSCNWPCLLGVEVNLFKKFNQSDRDKTSTNRSKQNTSPQRLSKRVPDESPNKSQQSRRGQSYSPQRSVKRKKSKNITTEEKKTRRQKKDEDD</sequence>
<feature type="compositionally biased region" description="Basic and acidic residues" evidence="1">
    <location>
        <begin position="90"/>
        <end position="105"/>
    </location>
</feature>
<reference evidence="2 3" key="1">
    <citation type="submission" date="2019-03" db="EMBL/GenBank/DDBJ databases">
        <title>Single cell metagenomics reveals metabolic interactions within the superorganism composed of flagellate Streblomastix strix and complex community of Bacteroidetes bacteria on its surface.</title>
        <authorList>
            <person name="Treitli S.C."/>
            <person name="Kolisko M."/>
            <person name="Husnik F."/>
            <person name="Keeling P."/>
            <person name="Hampl V."/>
        </authorList>
    </citation>
    <scope>NUCLEOTIDE SEQUENCE [LARGE SCALE GENOMIC DNA]</scope>
    <source>
        <strain evidence="2">ST1C</strain>
    </source>
</reference>
<dbReference type="Proteomes" id="UP000324800">
    <property type="component" value="Unassembled WGS sequence"/>
</dbReference>
<comment type="caution">
    <text evidence="2">The sequence shown here is derived from an EMBL/GenBank/DDBJ whole genome shotgun (WGS) entry which is preliminary data.</text>
</comment>
<evidence type="ECO:0000313" key="3">
    <source>
        <dbReference type="Proteomes" id="UP000324800"/>
    </source>
</evidence>
<accession>A0A5J4W959</accession>
<feature type="region of interest" description="Disordered" evidence="1">
    <location>
        <begin position="32"/>
        <end position="105"/>
    </location>
</feature>
<name>A0A5J4W959_9EUKA</name>
<dbReference type="AlphaFoldDB" id="A0A5J4W959"/>
<gene>
    <name evidence="2" type="ORF">EZS28_013004</name>
</gene>
<proteinExistence type="predicted"/>
<dbReference type="EMBL" id="SNRW01002871">
    <property type="protein sequence ID" value="KAA6391471.1"/>
    <property type="molecule type" value="Genomic_DNA"/>
</dbReference>
<feature type="compositionally biased region" description="Polar residues" evidence="1">
    <location>
        <begin position="42"/>
        <end position="53"/>
    </location>
</feature>
<evidence type="ECO:0000256" key="1">
    <source>
        <dbReference type="SAM" id="MobiDB-lite"/>
    </source>
</evidence>
<evidence type="ECO:0000313" key="2">
    <source>
        <dbReference type="EMBL" id="KAA6391471.1"/>
    </source>
</evidence>